<gene>
    <name evidence="1" type="ORF">IV02_26700</name>
</gene>
<protein>
    <recommendedName>
        <fullName evidence="3">DUF3077 domain-containing protein</fullName>
    </recommendedName>
</protein>
<dbReference type="PATRIC" id="fig|317.174.peg.5455"/>
<reference evidence="1 2" key="1">
    <citation type="submission" date="2014-07" db="EMBL/GenBank/DDBJ databases">
        <title>Draft Genome Sequences of Environmental Pseudomonas syringae strains.</title>
        <authorList>
            <person name="Baltrus D.A."/>
            <person name="Berge O."/>
            <person name="Morris C."/>
        </authorList>
    </citation>
    <scope>NUCLEOTIDE SEQUENCE [LARGE SCALE GENOMIC DNA]</scope>
    <source>
        <strain evidence="1 2">CEB003</strain>
    </source>
</reference>
<accession>A0A085US37</accession>
<evidence type="ECO:0008006" key="3">
    <source>
        <dbReference type="Google" id="ProtNLM"/>
    </source>
</evidence>
<sequence length="73" mass="7764">MNNFTPIPHSKLEEALNHAAELLQCAAATAYESGDRLSGTDRHLAMSVMYLVDMAKTVIDQSLSGIEAGTAGQ</sequence>
<evidence type="ECO:0000313" key="1">
    <source>
        <dbReference type="EMBL" id="KFE46000.1"/>
    </source>
</evidence>
<dbReference type="RefSeq" id="WP_047578953.1">
    <property type="nucleotide sequence ID" value="NZ_JPQT01000141.1"/>
</dbReference>
<proteinExistence type="predicted"/>
<organism evidence="1 2">
    <name type="scientific">Pseudomonas syringae</name>
    <dbReference type="NCBI Taxonomy" id="317"/>
    <lineage>
        <taxon>Bacteria</taxon>
        <taxon>Pseudomonadati</taxon>
        <taxon>Pseudomonadota</taxon>
        <taxon>Gammaproteobacteria</taxon>
        <taxon>Pseudomonadales</taxon>
        <taxon>Pseudomonadaceae</taxon>
        <taxon>Pseudomonas</taxon>
    </lineage>
</organism>
<evidence type="ECO:0000313" key="2">
    <source>
        <dbReference type="Proteomes" id="UP000028643"/>
    </source>
</evidence>
<dbReference type="Pfam" id="PF19619">
    <property type="entry name" value="DUF6124"/>
    <property type="match status" value="1"/>
</dbReference>
<dbReference type="EMBL" id="JPQT01000141">
    <property type="protein sequence ID" value="KFE46000.1"/>
    <property type="molecule type" value="Genomic_DNA"/>
</dbReference>
<dbReference type="Proteomes" id="UP000028643">
    <property type="component" value="Unassembled WGS sequence"/>
</dbReference>
<dbReference type="AlphaFoldDB" id="A0A085US37"/>
<comment type="caution">
    <text evidence="1">The sequence shown here is derived from an EMBL/GenBank/DDBJ whole genome shotgun (WGS) entry which is preliminary data.</text>
</comment>
<name>A0A085US37_PSESX</name>